<reference evidence="2" key="1">
    <citation type="submission" date="2017-09" db="EMBL/GenBank/DDBJ databases">
        <title>FDA dAtabase for Regulatory Grade micrObial Sequences (FDA-ARGOS): Supporting development and validation of Infectious Disease Dx tests.</title>
        <authorList>
            <person name="Minogue T."/>
            <person name="Wolcott M."/>
            <person name="Wasieloski L."/>
            <person name="Aguilar W."/>
            <person name="Moore D."/>
            <person name="Tallon L.J."/>
            <person name="Sadzewicz L."/>
            <person name="Ott S."/>
            <person name="Zhao X."/>
            <person name="Nagaraj S."/>
            <person name="Vavikolanu K."/>
            <person name="Aluvathingal J."/>
            <person name="Nadendla S."/>
            <person name="Sichtig H."/>
        </authorList>
    </citation>
    <scope>NUCLEOTIDE SEQUENCE</scope>
    <source>
        <strain evidence="2">FDAARGOS_387</strain>
    </source>
</reference>
<sequence length="306" mass="30618">METKMNNKKRRPLKKIALAIALAGYAYGAAFAGTTGTSATIKGLDASTLVAPSSGLLGVDFSFVGTQKTSGFITVGDKIQVAYHHGDTDGDADATAVVWHWYNAGGTSLGTVTDSAPVEGETYTFNVTAPPVGAHHLGAVITGNSATGDPRTPIVLTIADIGQGVGNPNGEPLPDVGGGGPIISGTQAGGIFLTSSSATAGSGATNYGAGVAVPKIGDVFELKVWDDANSNGIWDTGEADLTSTLTVANVTWNLGGMAATADSAGTGAAAAAPAATSVLTYTIPVNGSSHSGQTWGDQGYTLRVSW</sequence>
<evidence type="ECO:0000313" key="4">
    <source>
        <dbReference type="Proteomes" id="UP000224974"/>
    </source>
</evidence>
<reference evidence="4" key="2">
    <citation type="submission" date="2017-09" db="EMBL/GenBank/DDBJ databases">
        <title>FDA dAtabase for Regulatory Grade micrObial Sequences (FDA-ARGOS): Supporting development and validation of Infectious Disease Dx tests.</title>
        <authorList>
            <person name="Minogue T."/>
            <person name="Wolcott M."/>
            <person name="Wasieloski L."/>
            <person name="Aguilar W."/>
            <person name="Moore D."/>
            <person name="Tallon L."/>
            <person name="Sadzewicz L."/>
            <person name="Ott S."/>
            <person name="Zhao X."/>
            <person name="Nagaraj S."/>
            <person name="Vavikolanu K."/>
            <person name="Aluvathingal J."/>
            <person name="Nadendla S."/>
            <person name="Sichtig H."/>
        </authorList>
    </citation>
    <scope>NUCLEOTIDE SEQUENCE [LARGE SCALE GENOMIC DNA]</scope>
    <source>
        <strain evidence="4">FDAARGOS_387</strain>
    </source>
</reference>
<dbReference type="Proteomes" id="UP000373449">
    <property type="component" value="Unassembled WGS sequence"/>
</dbReference>
<proteinExistence type="predicted"/>
<evidence type="ECO:0000313" key="5">
    <source>
        <dbReference type="Proteomes" id="UP000373449"/>
    </source>
</evidence>
<dbReference type="STRING" id="1111728.GCA_000427805_05001"/>
<accession>A0A2C6CQA9</accession>
<feature type="chain" id="PRO_5044065398" evidence="1">
    <location>
        <begin position="33"/>
        <end position="306"/>
    </location>
</feature>
<keyword evidence="1" id="KW-0732">Signal</keyword>
<keyword evidence="4" id="KW-1185">Reference proteome</keyword>
<evidence type="ECO:0000313" key="3">
    <source>
        <dbReference type="EMBL" id="VFS46944.1"/>
    </source>
</evidence>
<keyword evidence="2" id="KW-0808">Transferase</keyword>
<dbReference type="Proteomes" id="UP000224974">
    <property type="component" value="Unassembled WGS sequence"/>
</dbReference>
<reference evidence="3 5" key="3">
    <citation type="submission" date="2019-03" db="EMBL/GenBank/DDBJ databases">
        <authorList>
            <consortium name="Pathogen Informatics"/>
        </authorList>
    </citation>
    <scope>NUCLEOTIDE SEQUENCE [LARGE SCALE GENOMIC DNA]</scope>
    <source>
        <strain evidence="3 5">NCTC12282</strain>
    </source>
</reference>
<evidence type="ECO:0000313" key="2">
    <source>
        <dbReference type="EMBL" id="PHI28839.1"/>
    </source>
</evidence>
<organism evidence="2 4">
    <name type="scientific">Budvicia aquatica</name>
    <dbReference type="NCBI Taxonomy" id="82979"/>
    <lineage>
        <taxon>Bacteria</taxon>
        <taxon>Pseudomonadati</taxon>
        <taxon>Pseudomonadota</taxon>
        <taxon>Gammaproteobacteria</taxon>
        <taxon>Enterobacterales</taxon>
        <taxon>Budviciaceae</taxon>
        <taxon>Budvicia</taxon>
    </lineage>
</organism>
<protein>
    <submittedName>
        <fullName evidence="2">Ornithine carbamoyltransferase</fullName>
    </submittedName>
</protein>
<dbReference type="EMBL" id="CAADJA010000002">
    <property type="protein sequence ID" value="VFS46944.1"/>
    <property type="molecule type" value="Genomic_DNA"/>
</dbReference>
<dbReference type="GO" id="GO:0016740">
    <property type="term" value="F:transferase activity"/>
    <property type="evidence" value="ECO:0007669"/>
    <property type="project" value="UniProtKB-KW"/>
</dbReference>
<evidence type="ECO:0000256" key="1">
    <source>
        <dbReference type="SAM" id="SignalP"/>
    </source>
</evidence>
<name>A0A2C6CQA9_9GAMM</name>
<dbReference type="AlphaFoldDB" id="A0A2C6CQA9"/>
<feature type="signal peptide" evidence="1">
    <location>
        <begin position="1"/>
        <end position="32"/>
    </location>
</feature>
<dbReference type="EMBL" id="PDDX01000001">
    <property type="protein sequence ID" value="PHI28839.1"/>
    <property type="molecule type" value="Genomic_DNA"/>
</dbReference>
<gene>
    <name evidence="2" type="ORF">CRN84_05695</name>
    <name evidence="3" type="ORF">NCTC12282_01874</name>
</gene>
<dbReference type="RefSeq" id="WP_051323488.1">
    <property type="nucleotide sequence ID" value="NZ_CAADJA010000002.1"/>
</dbReference>